<gene>
    <name evidence="1" type="ORF">SORBI_3006G084800</name>
</gene>
<keyword evidence="2" id="KW-1185">Reference proteome</keyword>
<reference evidence="2" key="2">
    <citation type="journal article" date="2018" name="Plant J.">
        <title>The Sorghum bicolor reference genome: improved assembly, gene annotations, a transcriptome atlas, and signatures of genome organization.</title>
        <authorList>
            <person name="McCormick R.F."/>
            <person name="Truong S.K."/>
            <person name="Sreedasyam A."/>
            <person name="Jenkins J."/>
            <person name="Shu S."/>
            <person name="Sims D."/>
            <person name="Kennedy M."/>
            <person name="Amirebrahimi M."/>
            <person name="Weers B.D."/>
            <person name="McKinley B."/>
            <person name="Mattison A."/>
            <person name="Morishige D.T."/>
            <person name="Grimwood J."/>
            <person name="Schmutz J."/>
            <person name="Mullet J.E."/>
        </authorList>
    </citation>
    <scope>NUCLEOTIDE SEQUENCE [LARGE SCALE GENOMIC DNA]</scope>
    <source>
        <strain evidence="2">cv. BTx623</strain>
    </source>
</reference>
<dbReference type="AlphaFoldDB" id="A0A1Z5RD02"/>
<organism evidence="1 2">
    <name type="scientific">Sorghum bicolor</name>
    <name type="common">Sorghum</name>
    <name type="synonym">Sorghum vulgare</name>
    <dbReference type="NCBI Taxonomy" id="4558"/>
    <lineage>
        <taxon>Eukaryota</taxon>
        <taxon>Viridiplantae</taxon>
        <taxon>Streptophyta</taxon>
        <taxon>Embryophyta</taxon>
        <taxon>Tracheophyta</taxon>
        <taxon>Spermatophyta</taxon>
        <taxon>Magnoliopsida</taxon>
        <taxon>Liliopsida</taxon>
        <taxon>Poales</taxon>
        <taxon>Poaceae</taxon>
        <taxon>PACMAD clade</taxon>
        <taxon>Panicoideae</taxon>
        <taxon>Andropogonodae</taxon>
        <taxon>Andropogoneae</taxon>
        <taxon>Sorghinae</taxon>
        <taxon>Sorghum</taxon>
    </lineage>
</organism>
<name>A0A1Z5RD02_SORBI</name>
<sequence>MPPIPKALRFSFPFLMACEINVKQIKREIFIRWDTLCWLQARKRKNRGPESSGNGNMEESQICSSSNGGCLMWFGLSRCLPFLLLSSTPSSSFCLHYCFIHENQIMISFPYEDDG</sequence>
<dbReference type="Proteomes" id="UP000000768">
    <property type="component" value="Chromosome 6"/>
</dbReference>
<evidence type="ECO:0000313" key="2">
    <source>
        <dbReference type="Proteomes" id="UP000000768"/>
    </source>
</evidence>
<proteinExistence type="predicted"/>
<dbReference type="Gramene" id="OQU81608">
    <property type="protein sequence ID" value="OQU81608"/>
    <property type="gene ID" value="SORBI_3006G084800"/>
</dbReference>
<protein>
    <submittedName>
        <fullName evidence="1">Uncharacterized protein</fullName>
    </submittedName>
</protein>
<dbReference type="EMBL" id="CM000765">
    <property type="protein sequence ID" value="OQU81608.1"/>
    <property type="molecule type" value="Genomic_DNA"/>
</dbReference>
<accession>A0A1Z5RD02</accession>
<reference evidence="1 2" key="1">
    <citation type="journal article" date="2009" name="Nature">
        <title>The Sorghum bicolor genome and the diversification of grasses.</title>
        <authorList>
            <person name="Paterson A.H."/>
            <person name="Bowers J.E."/>
            <person name="Bruggmann R."/>
            <person name="Dubchak I."/>
            <person name="Grimwood J."/>
            <person name="Gundlach H."/>
            <person name="Haberer G."/>
            <person name="Hellsten U."/>
            <person name="Mitros T."/>
            <person name="Poliakov A."/>
            <person name="Schmutz J."/>
            <person name="Spannagl M."/>
            <person name="Tang H."/>
            <person name="Wang X."/>
            <person name="Wicker T."/>
            <person name="Bharti A.K."/>
            <person name="Chapman J."/>
            <person name="Feltus F.A."/>
            <person name="Gowik U."/>
            <person name="Grigoriev I.V."/>
            <person name="Lyons E."/>
            <person name="Maher C.A."/>
            <person name="Martis M."/>
            <person name="Narechania A."/>
            <person name="Otillar R.P."/>
            <person name="Penning B.W."/>
            <person name="Salamov A.A."/>
            <person name="Wang Y."/>
            <person name="Zhang L."/>
            <person name="Carpita N.C."/>
            <person name="Freeling M."/>
            <person name="Gingle A.R."/>
            <person name="Hash C.T."/>
            <person name="Keller B."/>
            <person name="Klein P."/>
            <person name="Kresovich S."/>
            <person name="McCann M.C."/>
            <person name="Ming R."/>
            <person name="Peterson D.G."/>
            <person name="Mehboob-ur-Rahman"/>
            <person name="Ware D."/>
            <person name="Westhoff P."/>
            <person name="Mayer K.F."/>
            <person name="Messing J."/>
            <person name="Rokhsar D.S."/>
        </authorList>
    </citation>
    <scope>NUCLEOTIDE SEQUENCE [LARGE SCALE GENOMIC DNA]</scope>
    <source>
        <strain evidence="2">cv. BTx623</strain>
    </source>
</reference>
<evidence type="ECO:0000313" key="1">
    <source>
        <dbReference type="EMBL" id="OQU81608.1"/>
    </source>
</evidence>
<dbReference type="InParanoid" id="A0A1Z5RD02"/>